<accession>A0A9P6XM67</accession>
<dbReference type="Proteomes" id="UP000740926">
    <property type="component" value="Unassembled WGS sequence"/>
</dbReference>
<dbReference type="AlphaFoldDB" id="A0A9P6XM67"/>
<gene>
    <name evidence="1" type="ORF">G6F50_018715</name>
</gene>
<evidence type="ECO:0000313" key="1">
    <source>
        <dbReference type="EMBL" id="KAG1521839.1"/>
    </source>
</evidence>
<evidence type="ECO:0000313" key="2">
    <source>
        <dbReference type="Proteomes" id="UP000740926"/>
    </source>
</evidence>
<dbReference type="EMBL" id="JAANIU010024502">
    <property type="protein sequence ID" value="KAG1521839.1"/>
    <property type="molecule type" value="Genomic_DNA"/>
</dbReference>
<keyword evidence="2" id="KW-1185">Reference proteome</keyword>
<comment type="caution">
    <text evidence="1">The sequence shown here is derived from an EMBL/GenBank/DDBJ whole genome shotgun (WGS) entry which is preliminary data.</text>
</comment>
<sequence length="79" mass="8429">MTTPYMAALAVLDERQKEVQVFVSPLGDQSTKVNAETEAAAFVARPDPMREAEATPVIIDANSGSNRQSAFAEAAGLYL</sequence>
<reference evidence="1 2" key="1">
    <citation type="journal article" date="2020" name="Microb. Genom.">
        <title>Genetic diversity of clinical and environmental Mucorales isolates obtained from an investigation of mucormycosis cases among solid organ transplant recipients.</title>
        <authorList>
            <person name="Nguyen M.H."/>
            <person name="Kaul D."/>
            <person name="Muto C."/>
            <person name="Cheng S.J."/>
            <person name="Richter R.A."/>
            <person name="Bruno V.M."/>
            <person name="Liu G."/>
            <person name="Beyhan S."/>
            <person name="Sundermann A.J."/>
            <person name="Mounaud S."/>
            <person name="Pasculle A.W."/>
            <person name="Nierman W.C."/>
            <person name="Driscoll E."/>
            <person name="Cumbie R."/>
            <person name="Clancy C.J."/>
            <person name="Dupont C.L."/>
        </authorList>
    </citation>
    <scope>NUCLEOTIDE SEQUENCE [LARGE SCALE GENOMIC DNA]</scope>
    <source>
        <strain evidence="1 2">GL24</strain>
    </source>
</reference>
<proteinExistence type="predicted"/>
<protein>
    <submittedName>
        <fullName evidence="1">Uncharacterized protein</fullName>
    </submittedName>
</protein>
<name>A0A9P6XM67_9FUNG</name>
<organism evidence="1 2">
    <name type="scientific">Rhizopus delemar</name>
    <dbReference type="NCBI Taxonomy" id="936053"/>
    <lineage>
        <taxon>Eukaryota</taxon>
        <taxon>Fungi</taxon>
        <taxon>Fungi incertae sedis</taxon>
        <taxon>Mucoromycota</taxon>
        <taxon>Mucoromycotina</taxon>
        <taxon>Mucoromycetes</taxon>
        <taxon>Mucorales</taxon>
        <taxon>Mucorineae</taxon>
        <taxon>Rhizopodaceae</taxon>
        <taxon>Rhizopus</taxon>
    </lineage>
</organism>